<accession>A0AAD5VX12</accession>
<feature type="region of interest" description="Disordered" evidence="2">
    <location>
        <begin position="227"/>
        <end position="247"/>
    </location>
</feature>
<dbReference type="Gene3D" id="3.40.50.150">
    <property type="entry name" value="Vaccinia Virus protein VP39"/>
    <property type="match status" value="1"/>
</dbReference>
<dbReference type="InterPro" id="IPR036005">
    <property type="entry name" value="Creatinase/aminopeptidase-like"/>
</dbReference>
<comment type="similarity">
    <text evidence="1">Belongs to the peptidase M24 family.</text>
</comment>
<dbReference type="Pfam" id="PF00557">
    <property type="entry name" value="Peptidase_M24"/>
    <property type="match status" value="1"/>
</dbReference>
<gene>
    <name evidence="4" type="ORF">NP233_g3980</name>
</gene>
<organism evidence="4 5">
    <name type="scientific">Leucocoprinus birnbaumii</name>
    <dbReference type="NCBI Taxonomy" id="56174"/>
    <lineage>
        <taxon>Eukaryota</taxon>
        <taxon>Fungi</taxon>
        <taxon>Dikarya</taxon>
        <taxon>Basidiomycota</taxon>
        <taxon>Agaricomycotina</taxon>
        <taxon>Agaricomycetes</taxon>
        <taxon>Agaricomycetidae</taxon>
        <taxon>Agaricales</taxon>
        <taxon>Agaricineae</taxon>
        <taxon>Agaricaceae</taxon>
        <taxon>Leucocoprinus</taxon>
    </lineage>
</organism>
<sequence length="986" mass="110455">MEVQAAANVPYVDQFGHKNSSLPAFLLSHHPHNMAVGIERDVQDMLLGQRKTKRGQGNVPYPIADYTTDLANLDIWDNMFFENIWGSPTIYNFSSEPGLVLDVGCGTGWWVINMARRWQPRLRDFEHFNDISDRISWVNGNFLDVFPFPDDHFDYVRVCRAGLAVPEDEWQFFLEAGFSSDRVCTNQTSWRPIRIIEEDLIFPIPTIPGLVIADSVTQSPTRLDSHVTLDSLSSGSSGSTEGPSTIADDRSIKTKSKRSRLTSLKSSLVSTRDGRSSLDTLNNEGVDLASHPQNHLKLKAAWDSMLASRFISNKVLSILPFYLSTLFNGVEIFHLYTVPLPTNTPLEYNIWDDDDSLYSFPRPRNRPQEMKPPSVYVNPDHLINHPIITDLPRLQAMDLQELAGMHLHYTVGFIKSCKDAIREEYEKLYPEDCRHPNPRVQRTLGSDVMSMIFQGAQPDPFDVEWNDWVCDMEDRMRLRQRFPQQMAWSEPRTPRGGKPTWRHWRKLIDQVLARDNKTWDGVVFLRLLPHLRIHDLTKLRAPRPRLDPSLLFPVSPCAPSHTCNVNDYDPSMNDVFYLYHTTYLLFVFPSSMADTEKAAATPPAAVTPGAALEADLTKYKVAADIARDVIKKVIELSVEGAKVIDICVEGDKLLEAGTAAVYNKSVKGVKVNKGIAFPTCVSVNNAVAHFSPLASDTQQAAQTLAKGDVVKIQLGAHIDGFAAITAETIVVGASVDNPVTGRQADVIKAAWTAAEVAMRLVKVGNKNWAVTEGVAKAAQAWNCKPVEGMLSCQQSQNVIDGKKRVILNPSEAQRREFEAATFAEGEVYGIDILISSGEDGKARIEESRTTLYQRDSAVTYQLKMKNSRAVFTEVQKKAGSFPFNIRILEDEKRARMGLQEAVQHSLVKPYEVIYTPNNTFVAGFHFTIALLPGGPSLITHPPTWYKPELVKTEKELEDEELKGLLARNLRPSKKKGKKAGEAEKAE</sequence>
<dbReference type="CDD" id="cd02440">
    <property type="entry name" value="AdoMet_MTases"/>
    <property type="match status" value="1"/>
</dbReference>
<evidence type="ECO:0000313" key="5">
    <source>
        <dbReference type="Proteomes" id="UP001213000"/>
    </source>
</evidence>
<evidence type="ECO:0000256" key="1">
    <source>
        <dbReference type="ARBA" id="ARBA00007319"/>
    </source>
</evidence>
<reference evidence="4" key="1">
    <citation type="submission" date="2022-07" db="EMBL/GenBank/DDBJ databases">
        <title>Genome Sequence of Leucocoprinus birnbaumii.</title>
        <authorList>
            <person name="Buettner E."/>
        </authorList>
    </citation>
    <scope>NUCLEOTIDE SEQUENCE</scope>
    <source>
        <strain evidence="4">VT141</strain>
    </source>
</reference>
<feature type="region of interest" description="Disordered" evidence="2">
    <location>
        <begin position="967"/>
        <end position="986"/>
    </location>
</feature>
<dbReference type="InterPro" id="IPR029063">
    <property type="entry name" value="SAM-dependent_MTases_sf"/>
</dbReference>
<dbReference type="PANTHER" id="PTHR10804:SF11">
    <property type="entry name" value="PROLIFERATION-ASSOCIATED PROTEIN 2G4"/>
    <property type="match status" value="1"/>
</dbReference>
<keyword evidence="5" id="KW-1185">Reference proteome</keyword>
<comment type="caution">
    <text evidence="4">The sequence shown here is derived from an EMBL/GenBank/DDBJ whole genome shotgun (WGS) entry which is preliminary data.</text>
</comment>
<dbReference type="FunFam" id="1.10.10.10:FF:000029">
    <property type="entry name" value="Proliferation-associated 2G4, a"/>
    <property type="match status" value="1"/>
</dbReference>
<dbReference type="Gene3D" id="3.90.230.10">
    <property type="entry name" value="Creatinase/methionine aminopeptidase superfamily"/>
    <property type="match status" value="1"/>
</dbReference>
<dbReference type="PANTHER" id="PTHR10804">
    <property type="entry name" value="PROTEASE FAMILY M24 METHIONYL AMINOPEPTIDASE, AMINOPEPTIDASE P"/>
    <property type="match status" value="1"/>
</dbReference>
<feature type="domain" description="Peptidase M24" evidence="3">
    <location>
        <begin position="618"/>
        <end position="780"/>
    </location>
</feature>
<dbReference type="SUPFAM" id="SSF53335">
    <property type="entry name" value="S-adenosyl-L-methionine-dependent methyltransferases"/>
    <property type="match status" value="1"/>
</dbReference>
<protein>
    <recommendedName>
        <fullName evidence="3">Peptidase M24 domain-containing protein</fullName>
    </recommendedName>
</protein>
<dbReference type="SUPFAM" id="SSF46785">
    <property type="entry name" value="Winged helix' DNA-binding domain"/>
    <property type="match status" value="1"/>
</dbReference>
<dbReference type="AlphaFoldDB" id="A0AAD5VX12"/>
<dbReference type="InterPro" id="IPR047113">
    <property type="entry name" value="PA2G4/ARX1"/>
</dbReference>
<feature type="compositionally biased region" description="Low complexity" evidence="2">
    <location>
        <begin position="231"/>
        <end position="244"/>
    </location>
</feature>
<name>A0AAD5VX12_9AGAR</name>
<dbReference type="InterPro" id="IPR036390">
    <property type="entry name" value="WH_DNA-bd_sf"/>
</dbReference>
<proteinExistence type="inferred from homology"/>
<dbReference type="EMBL" id="JANIEX010000202">
    <property type="protein sequence ID" value="KAJ3571107.1"/>
    <property type="molecule type" value="Genomic_DNA"/>
</dbReference>
<dbReference type="InterPro" id="IPR004545">
    <property type="entry name" value="PA2G4"/>
</dbReference>
<dbReference type="SUPFAM" id="SSF55920">
    <property type="entry name" value="Creatinase/aminopeptidase"/>
    <property type="match status" value="1"/>
</dbReference>
<evidence type="ECO:0000313" key="4">
    <source>
        <dbReference type="EMBL" id="KAJ3571107.1"/>
    </source>
</evidence>
<evidence type="ECO:0000256" key="2">
    <source>
        <dbReference type="SAM" id="MobiDB-lite"/>
    </source>
</evidence>
<dbReference type="Gene3D" id="1.10.10.10">
    <property type="entry name" value="Winged helix-like DNA-binding domain superfamily/Winged helix DNA-binding domain"/>
    <property type="match status" value="1"/>
</dbReference>
<evidence type="ECO:0000259" key="3">
    <source>
        <dbReference type="Pfam" id="PF00557"/>
    </source>
</evidence>
<dbReference type="NCBIfam" id="TIGR00495">
    <property type="entry name" value="crvDNA_42K"/>
    <property type="match status" value="1"/>
</dbReference>
<dbReference type="InterPro" id="IPR000994">
    <property type="entry name" value="Pept_M24"/>
</dbReference>
<dbReference type="Proteomes" id="UP001213000">
    <property type="component" value="Unassembled WGS sequence"/>
</dbReference>
<dbReference type="CDD" id="cd01089">
    <property type="entry name" value="PA2G4-like"/>
    <property type="match status" value="1"/>
</dbReference>
<dbReference type="InterPro" id="IPR036388">
    <property type="entry name" value="WH-like_DNA-bd_sf"/>
</dbReference>